<evidence type="ECO:0000313" key="3">
    <source>
        <dbReference type="Proteomes" id="UP000078561"/>
    </source>
</evidence>
<reference evidence="2" key="1">
    <citation type="submission" date="2016-04" db="EMBL/GenBank/DDBJ databases">
        <authorList>
            <person name="Evans L.H."/>
            <person name="Alamgir A."/>
            <person name="Owens N."/>
            <person name="Weber N.D."/>
            <person name="Virtaneva K."/>
            <person name="Barbian K."/>
            <person name="Babar A."/>
            <person name="Rosenke K."/>
        </authorList>
    </citation>
    <scope>NUCLEOTIDE SEQUENCE [LARGE SCALE GENOMIC DNA]</scope>
    <source>
        <strain evidence="2">CBS 101.48</strain>
    </source>
</reference>
<dbReference type="STRING" id="4829.A0A168SLN3"/>
<dbReference type="Proteomes" id="UP000078561">
    <property type="component" value="Unassembled WGS sequence"/>
</dbReference>
<keyword evidence="3" id="KW-1185">Reference proteome</keyword>
<dbReference type="PANTHER" id="PTHR33373">
    <property type="entry name" value="OS07G0479600 PROTEIN"/>
    <property type="match status" value="1"/>
</dbReference>
<organism evidence="2">
    <name type="scientific">Absidia glauca</name>
    <name type="common">Pin mould</name>
    <dbReference type="NCBI Taxonomy" id="4829"/>
    <lineage>
        <taxon>Eukaryota</taxon>
        <taxon>Fungi</taxon>
        <taxon>Fungi incertae sedis</taxon>
        <taxon>Mucoromycota</taxon>
        <taxon>Mucoromycotina</taxon>
        <taxon>Mucoromycetes</taxon>
        <taxon>Mucorales</taxon>
        <taxon>Cunninghamellaceae</taxon>
        <taxon>Absidia</taxon>
    </lineage>
</organism>
<gene>
    <name evidence="2" type="primary">ABSGL_14270.1 scaffold 14385</name>
</gene>
<dbReference type="OrthoDB" id="5576875at2759"/>
<dbReference type="PANTHER" id="PTHR33373:SF34">
    <property type="entry name" value="DUF4050 DOMAIN-CONTAINING PROTEIN"/>
    <property type="match status" value="1"/>
</dbReference>
<dbReference type="EMBL" id="LT554895">
    <property type="protein sequence ID" value="SAM08607.1"/>
    <property type="molecule type" value="Genomic_DNA"/>
</dbReference>
<dbReference type="InterPro" id="IPR025124">
    <property type="entry name" value="Gag1-like_clamp"/>
</dbReference>
<protein>
    <recommendedName>
        <fullName evidence="1">Gag1-like clamp domain-containing protein</fullName>
    </recommendedName>
</protein>
<accession>A0A168SLN3</accession>
<name>A0A168SLN3_ABSGL</name>
<dbReference type="AlphaFoldDB" id="A0A168SLN3"/>
<feature type="domain" description="Gag1-like clamp" evidence="1">
    <location>
        <begin position="5"/>
        <end position="85"/>
    </location>
</feature>
<evidence type="ECO:0000259" key="1">
    <source>
        <dbReference type="Pfam" id="PF13259"/>
    </source>
</evidence>
<evidence type="ECO:0000313" key="2">
    <source>
        <dbReference type="EMBL" id="SAM08607.1"/>
    </source>
</evidence>
<dbReference type="OMA" id="AWTEPNQ"/>
<sequence>MPENNTSSAYGLEAWCSRRKEWTTADESIVQEKRTSSPALHLNDDQKISTYHSLILERRSFSRPIPLGAVVDIVVHGWKQNGTWPTDEQAPL</sequence>
<dbReference type="InParanoid" id="A0A168SLN3"/>
<dbReference type="Pfam" id="PF13259">
    <property type="entry name" value="clamp_Gag1-like"/>
    <property type="match status" value="1"/>
</dbReference>
<proteinExistence type="predicted"/>